<keyword evidence="3" id="KW-0732">Signal</keyword>
<reference evidence="5 6" key="1">
    <citation type="submission" date="2016-10" db="EMBL/GenBank/DDBJ databases">
        <authorList>
            <person name="de Groot N.N."/>
        </authorList>
    </citation>
    <scope>NUCLEOTIDE SEQUENCE [LARGE SCALE GENOMIC DNA]</scope>
    <source>
        <strain evidence="5 6">DSM 25186</strain>
    </source>
</reference>
<evidence type="ECO:0000256" key="1">
    <source>
        <dbReference type="ARBA" id="ARBA00001947"/>
    </source>
</evidence>
<keyword evidence="6" id="KW-1185">Reference proteome</keyword>
<gene>
    <name evidence="5" type="ORF">SAMN05421823_103172</name>
</gene>
<keyword evidence="5" id="KW-0645">Protease</keyword>
<feature type="domain" description="Peptidase M14" evidence="4">
    <location>
        <begin position="41"/>
        <end position="176"/>
    </location>
</feature>
<sequence>MILRTFLFGFLLFSTAMAQSLQTPYERGNGNQTATYEEAIQFARTLADASPRIQVLEYGTTDIGKPLHLIVYSQSGEFDPARLKDQGKVIWLINNGIHPGEPDGIDASLMLMRDFIRQKSLRRLLDNVVVAVIPVYNVDGALNRGSYSRANQNGPEAYGFRGNARNLDLNRDFIKTDSRNARTFHEIYHAWQPDVYLENHVSNGADYPYVMTYIATQKDKLGGAMGQYLDEVFEPDLNRSMTDRGFPLTPYVNHFGPGPVDQIVQFPDLPRYSTGYTALFGTLSFMTESHMLKPYAQRVTGTYEYMVATLELVHRDARRIRQIRQETDARVQQQSEFALRWEPDTSQYRPLRFQGYVGEMVTSRISGLPRLTYDRNRPYEDTIPFYNYYVPSVMVQKPYAYVIPQAWWDVVERLERNQIRLQRFERDTTLAVDVYYLDAFETLPRPFEGHYLHHNTEVRTETQTLPVYAGDYLLVLDQPGNRFAVETLEPQGPDSFFSWNFFDSVLQQKEGFSDYVFEEIAEQLLADDPALRRAYEAKKEADAAFAQDHRAQLDFFYRASPYFEPSYRRYPVYRLLHP</sequence>
<evidence type="ECO:0000256" key="2">
    <source>
        <dbReference type="ARBA" id="ARBA00005988"/>
    </source>
</evidence>
<evidence type="ECO:0000313" key="5">
    <source>
        <dbReference type="EMBL" id="SDK64765.1"/>
    </source>
</evidence>
<feature type="signal peptide" evidence="3">
    <location>
        <begin position="1"/>
        <end position="18"/>
    </location>
</feature>
<keyword evidence="5" id="KW-0378">Hydrolase</keyword>
<dbReference type="Gene3D" id="3.40.630.10">
    <property type="entry name" value="Zn peptidases"/>
    <property type="match status" value="1"/>
</dbReference>
<dbReference type="InterPro" id="IPR000834">
    <property type="entry name" value="Peptidase_M14"/>
</dbReference>
<proteinExistence type="inferred from homology"/>
<dbReference type="AlphaFoldDB" id="A0A1G9DLZ6"/>
<dbReference type="RefSeq" id="WP_089681138.1">
    <property type="nucleotide sequence ID" value="NZ_FNFO01000003.1"/>
</dbReference>
<dbReference type="GO" id="GO:0005615">
    <property type="term" value="C:extracellular space"/>
    <property type="evidence" value="ECO:0007669"/>
    <property type="project" value="TreeGrafter"/>
</dbReference>
<protein>
    <submittedName>
        <fullName evidence="5">Zinc carboxypeptidase</fullName>
    </submittedName>
</protein>
<dbReference type="STRING" id="1075417.SAMN05421823_103172"/>
<dbReference type="Proteomes" id="UP000198510">
    <property type="component" value="Unassembled WGS sequence"/>
</dbReference>
<dbReference type="PANTHER" id="PTHR11705">
    <property type="entry name" value="PROTEASE FAMILY M14 CARBOXYPEPTIDASE A,B"/>
    <property type="match status" value="1"/>
</dbReference>
<organism evidence="5 6">
    <name type="scientific">Catalinimonas alkaloidigena</name>
    <dbReference type="NCBI Taxonomy" id="1075417"/>
    <lineage>
        <taxon>Bacteria</taxon>
        <taxon>Pseudomonadati</taxon>
        <taxon>Bacteroidota</taxon>
        <taxon>Cytophagia</taxon>
        <taxon>Cytophagales</taxon>
        <taxon>Catalimonadaceae</taxon>
        <taxon>Catalinimonas</taxon>
    </lineage>
</organism>
<comment type="similarity">
    <text evidence="2">Belongs to the peptidase M14 family.</text>
</comment>
<evidence type="ECO:0000313" key="6">
    <source>
        <dbReference type="Proteomes" id="UP000198510"/>
    </source>
</evidence>
<feature type="chain" id="PRO_5011535204" evidence="3">
    <location>
        <begin position="19"/>
        <end position="578"/>
    </location>
</feature>
<keyword evidence="5" id="KW-0121">Carboxypeptidase</keyword>
<dbReference type="PANTHER" id="PTHR11705:SF145">
    <property type="entry name" value="PEPTIDASE M14 CARBOXYPEPTIDASE A DOMAIN-CONTAINING PROTEIN"/>
    <property type="match status" value="1"/>
</dbReference>
<evidence type="ECO:0000256" key="3">
    <source>
        <dbReference type="SAM" id="SignalP"/>
    </source>
</evidence>
<accession>A0A1G9DLZ6</accession>
<dbReference type="Pfam" id="PF00246">
    <property type="entry name" value="Peptidase_M14"/>
    <property type="match status" value="1"/>
</dbReference>
<dbReference type="EMBL" id="FNFO01000003">
    <property type="protein sequence ID" value="SDK64765.1"/>
    <property type="molecule type" value="Genomic_DNA"/>
</dbReference>
<dbReference type="GO" id="GO:0008270">
    <property type="term" value="F:zinc ion binding"/>
    <property type="evidence" value="ECO:0007669"/>
    <property type="project" value="InterPro"/>
</dbReference>
<dbReference type="GO" id="GO:0006508">
    <property type="term" value="P:proteolysis"/>
    <property type="evidence" value="ECO:0007669"/>
    <property type="project" value="InterPro"/>
</dbReference>
<dbReference type="GO" id="GO:0004181">
    <property type="term" value="F:metallocarboxypeptidase activity"/>
    <property type="evidence" value="ECO:0007669"/>
    <property type="project" value="InterPro"/>
</dbReference>
<comment type="cofactor">
    <cofactor evidence="1">
        <name>Zn(2+)</name>
        <dbReference type="ChEBI" id="CHEBI:29105"/>
    </cofactor>
</comment>
<dbReference type="OrthoDB" id="9767214at2"/>
<name>A0A1G9DLZ6_9BACT</name>
<evidence type="ECO:0000259" key="4">
    <source>
        <dbReference type="Pfam" id="PF00246"/>
    </source>
</evidence>
<dbReference type="SUPFAM" id="SSF53187">
    <property type="entry name" value="Zn-dependent exopeptidases"/>
    <property type="match status" value="1"/>
</dbReference>